<proteinExistence type="inferred from homology"/>
<comment type="caution">
    <text evidence="15">The sequence shown here is derived from an EMBL/GenBank/DDBJ whole genome shotgun (WGS) entry which is preliminary data.</text>
</comment>
<dbReference type="GO" id="GO:0046872">
    <property type="term" value="F:metal ion binding"/>
    <property type="evidence" value="ECO:0007669"/>
    <property type="project" value="UniProtKB-KW"/>
</dbReference>
<evidence type="ECO:0000256" key="9">
    <source>
        <dbReference type="ARBA" id="ARBA00022833"/>
    </source>
</evidence>
<dbReference type="InterPro" id="IPR052348">
    <property type="entry name" value="Metallopeptidase_M50B"/>
</dbReference>
<keyword evidence="5" id="KW-0645">Protease</keyword>
<organism evidence="15 16">
    <name type="scientific">Orenia metallireducens</name>
    <dbReference type="NCBI Taxonomy" id="1413210"/>
    <lineage>
        <taxon>Bacteria</taxon>
        <taxon>Bacillati</taxon>
        <taxon>Bacillota</taxon>
        <taxon>Clostridia</taxon>
        <taxon>Halanaerobiales</taxon>
        <taxon>Halobacteroidaceae</taxon>
        <taxon>Orenia</taxon>
    </lineage>
</organism>
<evidence type="ECO:0000256" key="1">
    <source>
        <dbReference type="ARBA" id="ARBA00001947"/>
    </source>
</evidence>
<dbReference type="Proteomes" id="UP000093514">
    <property type="component" value="Unassembled WGS sequence"/>
</dbReference>
<evidence type="ECO:0000256" key="8">
    <source>
        <dbReference type="ARBA" id="ARBA00022801"/>
    </source>
</evidence>
<evidence type="ECO:0000256" key="13">
    <source>
        <dbReference type="SAM" id="Phobius"/>
    </source>
</evidence>
<gene>
    <name evidence="15" type="ORF">U472_05990</name>
</gene>
<evidence type="ECO:0000259" key="14">
    <source>
        <dbReference type="Pfam" id="PF02163"/>
    </source>
</evidence>
<sequence>MNTIAEFALLIPILLLSLSFHEYAHGKAADLLGDPTPKMTGRLTLNPLAHLDPIGTLFLLITRRFGWAKPVQVNPRYFKDRKKGMMLVGLAGPLSNITLAIIFAFLYRFVGDFFYSLLDPRIVNTLFITGIYLNLGLAVFNLLPVPPLDGSKILAGLLPASMNNVIYNLEAYGPFILLFLLFTDGIGVILGPAINVLRIGIFKLVGLM</sequence>
<keyword evidence="7" id="KW-0479">Metal-binding</keyword>
<evidence type="ECO:0000256" key="5">
    <source>
        <dbReference type="ARBA" id="ARBA00022670"/>
    </source>
</evidence>
<dbReference type="InterPro" id="IPR044537">
    <property type="entry name" value="Rip2-like"/>
</dbReference>
<keyword evidence="8" id="KW-0378">Hydrolase</keyword>
<keyword evidence="10 13" id="KW-1133">Transmembrane helix</keyword>
<evidence type="ECO:0000256" key="3">
    <source>
        <dbReference type="ARBA" id="ARBA00007931"/>
    </source>
</evidence>
<dbReference type="Pfam" id="PF02163">
    <property type="entry name" value="Peptidase_M50"/>
    <property type="match status" value="1"/>
</dbReference>
<evidence type="ECO:0000256" key="10">
    <source>
        <dbReference type="ARBA" id="ARBA00022989"/>
    </source>
</evidence>
<evidence type="ECO:0000256" key="4">
    <source>
        <dbReference type="ARBA" id="ARBA00022475"/>
    </source>
</evidence>
<keyword evidence="12 13" id="KW-0472">Membrane</keyword>
<dbReference type="GO" id="GO:0005886">
    <property type="term" value="C:plasma membrane"/>
    <property type="evidence" value="ECO:0007669"/>
    <property type="project" value="UniProtKB-SubCell"/>
</dbReference>
<comment type="subcellular location">
    <subcellularLocation>
        <location evidence="2">Cell membrane</location>
        <topology evidence="2">Multi-pass membrane protein</topology>
    </subcellularLocation>
</comment>
<reference evidence="16" key="1">
    <citation type="submission" date="2016-07" db="EMBL/GenBank/DDBJ databases">
        <authorList>
            <person name="Florea S."/>
            <person name="Webb J.S."/>
            <person name="Jaromczyk J."/>
            <person name="Schardl C.L."/>
        </authorList>
    </citation>
    <scope>NUCLEOTIDE SEQUENCE [LARGE SCALE GENOMIC DNA]</scope>
    <source>
        <strain evidence="16">Z6</strain>
    </source>
</reference>
<name>A0A1C0A9S8_9FIRM</name>
<feature type="transmembrane region" description="Helical" evidence="13">
    <location>
        <begin position="175"/>
        <end position="197"/>
    </location>
</feature>
<evidence type="ECO:0000313" key="15">
    <source>
        <dbReference type="EMBL" id="OCL27035.1"/>
    </source>
</evidence>
<keyword evidence="11" id="KW-0482">Metalloprotease</keyword>
<reference evidence="15 16" key="2">
    <citation type="submission" date="2016-08" db="EMBL/GenBank/DDBJ databases">
        <title>Orenia metallireducens sp. nov. strain Z6, a Novel Metal-reducing Firmicute from the Deep Subsurface.</title>
        <authorList>
            <person name="Maxim B.I."/>
            <person name="Kenneth K."/>
            <person name="Flynn T.M."/>
            <person name="Oloughlin E.J."/>
            <person name="Locke R.A."/>
            <person name="Weber J.R."/>
            <person name="Egan S.M."/>
            <person name="Mackie R.I."/>
            <person name="Cann I.K."/>
        </authorList>
    </citation>
    <scope>NUCLEOTIDE SEQUENCE [LARGE SCALE GENOMIC DNA]</scope>
    <source>
        <strain evidence="15 16">Z6</strain>
    </source>
</reference>
<evidence type="ECO:0000256" key="6">
    <source>
        <dbReference type="ARBA" id="ARBA00022692"/>
    </source>
</evidence>
<evidence type="ECO:0000256" key="12">
    <source>
        <dbReference type="ARBA" id="ARBA00023136"/>
    </source>
</evidence>
<dbReference type="AlphaFoldDB" id="A0A1C0A9S8"/>
<dbReference type="CDD" id="cd06158">
    <property type="entry name" value="S2P-M50_like_1"/>
    <property type="match status" value="1"/>
</dbReference>
<feature type="transmembrane region" description="Helical" evidence="13">
    <location>
        <begin position="87"/>
        <end position="110"/>
    </location>
</feature>
<evidence type="ECO:0000256" key="2">
    <source>
        <dbReference type="ARBA" id="ARBA00004651"/>
    </source>
</evidence>
<dbReference type="OrthoDB" id="9800627at2"/>
<dbReference type="EMBL" id="LWDV01000008">
    <property type="protein sequence ID" value="OCL27035.1"/>
    <property type="molecule type" value="Genomic_DNA"/>
</dbReference>
<protein>
    <submittedName>
        <fullName evidence="15">Peptidase</fullName>
    </submittedName>
</protein>
<keyword evidence="4" id="KW-1003">Cell membrane</keyword>
<keyword evidence="16" id="KW-1185">Reference proteome</keyword>
<feature type="transmembrane region" description="Helical" evidence="13">
    <location>
        <begin position="122"/>
        <end position="143"/>
    </location>
</feature>
<feature type="domain" description="Peptidase M50" evidence="14">
    <location>
        <begin position="123"/>
        <end position="164"/>
    </location>
</feature>
<dbReference type="PANTHER" id="PTHR35864">
    <property type="entry name" value="ZINC METALLOPROTEASE MJ0611-RELATED"/>
    <property type="match status" value="1"/>
</dbReference>
<dbReference type="RefSeq" id="WP_068716518.1">
    <property type="nucleotide sequence ID" value="NZ_LWDV01000008.1"/>
</dbReference>
<accession>A0A1C0A9S8</accession>
<dbReference type="GO" id="GO:0006508">
    <property type="term" value="P:proteolysis"/>
    <property type="evidence" value="ECO:0007669"/>
    <property type="project" value="UniProtKB-KW"/>
</dbReference>
<comment type="cofactor">
    <cofactor evidence="1">
        <name>Zn(2+)</name>
        <dbReference type="ChEBI" id="CHEBI:29105"/>
    </cofactor>
</comment>
<evidence type="ECO:0000256" key="11">
    <source>
        <dbReference type="ARBA" id="ARBA00023049"/>
    </source>
</evidence>
<dbReference type="InterPro" id="IPR008915">
    <property type="entry name" value="Peptidase_M50"/>
</dbReference>
<feature type="transmembrane region" description="Helical" evidence="13">
    <location>
        <begin position="50"/>
        <end position="66"/>
    </location>
</feature>
<comment type="similarity">
    <text evidence="3">Belongs to the peptidase M50B family.</text>
</comment>
<keyword evidence="6 13" id="KW-0812">Transmembrane</keyword>
<keyword evidence="9" id="KW-0862">Zinc</keyword>
<dbReference type="PANTHER" id="PTHR35864:SF1">
    <property type="entry name" value="ZINC METALLOPROTEASE YWHC-RELATED"/>
    <property type="match status" value="1"/>
</dbReference>
<dbReference type="GO" id="GO:0008237">
    <property type="term" value="F:metallopeptidase activity"/>
    <property type="evidence" value="ECO:0007669"/>
    <property type="project" value="UniProtKB-KW"/>
</dbReference>
<evidence type="ECO:0000313" key="16">
    <source>
        <dbReference type="Proteomes" id="UP000093514"/>
    </source>
</evidence>
<evidence type="ECO:0000256" key="7">
    <source>
        <dbReference type="ARBA" id="ARBA00022723"/>
    </source>
</evidence>